<evidence type="ECO:0000256" key="5">
    <source>
        <dbReference type="ARBA" id="ARBA00023014"/>
    </source>
</evidence>
<comment type="cofactor">
    <cofactor evidence="1">
        <name>[4Fe-4S] cluster</name>
        <dbReference type="ChEBI" id="CHEBI:49883"/>
    </cofactor>
</comment>
<organism evidence="8 9">
    <name type="scientific">Polyangium fumosum</name>
    <dbReference type="NCBI Taxonomy" id="889272"/>
    <lineage>
        <taxon>Bacteria</taxon>
        <taxon>Pseudomonadati</taxon>
        <taxon>Myxococcota</taxon>
        <taxon>Polyangia</taxon>
        <taxon>Polyangiales</taxon>
        <taxon>Polyangiaceae</taxon>
        <taxon>Polyangium</taxon>
    </lineage>
</organism>
<dbReference type="GO" id="GO:0046872">
    <property type="term" value="F:metal ion binding"/>
    <property type="evidence" value="ECO:0007669"/>
    <property type="project" value="UniProtKB-KW"/>
</dbReference>
<dbReference type="InterPro" id="IPR058240">
    <property type="entry name" value="rSAM_sf"/>
</dbReference>
<dbReference type="CDD" id="cd01335">
    <property type="entry name" value="Radical_SAM"/>
    <property type="match status" value="1"/>
</dbReference>
<keyword evidence="2" id="KW-0949">S-adenosyl-L-methionine</keyword>
<dbReference type="PANTHER" id="PTHR11228:SF7">
    <property type="entry name" value="PQQA PEPTIDE CYCLASE"/>
    <property type="match status" value="1"/>
</dbReference>
<dbReference type="InterPro" id="IPR050377">
    <property type="entry name" value="Radical_SAM_PqqE_MftC-like"/>
</dbReference>
<dbReference type="GO" id="GO:0051536">
    <property type="term" value="F:iron-sulfur cluster binding"/>
    <property type="evidence" value="ECO:0007669"/>
    <property type="project" value="UniProtKB-KW"/>
</dbReference>
<dbReference type="Pfam" id="PF04055">
    <property type="entry name" value="Radical_SAM"/>
    <property type="match status" value="1"/>
</dbReference>
<feature type="compositionally biased region" description="Basic and acidic residues" evidence="6">
    <location>
        <begin position="34"/>
        <end position="44"/>
    </location>
</feature>
<keyword evidence="9" id="KW-1185">Reference proteome</keyword>
<evidence type="ECO:0000313" key="8">
    <source>
        <dbReference type="EMBL" id="TKD10317.1"/>
    </source>
</evidence>
<evidence type="ECO:0000256" key="4">
    <source>
        <dbReference type="ARBA" id="ARBA00023004"/>
    </source>
</evidence>
<gene>
    <name evidence="8" type="ORF">E8A74_07650</name>
</gene>
<dbReference type="GO" id="GO:0006783">
    <property type="term" value="P:heme biosynthetic process"/>
    <property type="evidence" value="ECO:0007669"/>
    <property type="project" value="TreeGrafter"/>
</dbReference>
<dbReference type="Pfam" id="PF13186">
    <property type="entry name" value="SPASM"/>
    <property type="match status" value="1"/>
</dbReference>
<evidence type="ECO:0000256" key="2">
    <source>
        <dbReference type="ARBA" id="ARBA00022691"/>
    </source>
</evidence>
<dbReference type="InterPro" id="IPR023885">
    <property type="entry name" value="4Fe4S-binding_SPASM_dom"/>
</dbReference>
<dbReference type="InterPro" id="IPR006638">
    <property type="entry name" value="Elp3/MiaA/NifB-like_rSAM"/>
</dbReference>
<keyword evidence="3" id="KW-0479">Metal-binding</keyword>
<dbReference type="PROSITE" id="PS51918">
    <property type="entry name" value="RADICAL_SAM"/>
    <property type="match status" value="1"/>
</dbReference>
<name>A0A4U1JG68_9BACT</name>
<dbReference type="SFLD" id="SFLDG01386">
    <property type="entry name" value="main_SPASM_domain-containing"/>
    <property type="match status" value="1"/>
</dbReference>
<dbReference type="InterPro" id="IPR007197">
    <property type="entry name" value="rSAM"/>
</dbReference>
<dbReference type="SFLD" id="SFLDS00029">
    <property type="entry name" value="Radical_SAM"/>
    <property type="match status" value="1"/>
</dbReference>
<keyword evidence="5" id="KW-0411">Iron-sulfur</keyword>
<accession>A0A4U1JG68</accession>
<dbReference type="Gene3D" id="3.20.20.70">
    <property type="entry name" value="Aldolase class I"/>
    <property type="match status" value="1"/>
</dbReference>
<dbReference type="OrthoDB" id="9782387at2"/>
<protein>
    <submittedName>
        <fullName evidence="8">Radical SAM protein</fullName>
    </submittedName>
</protein>
<dbReference type="GO" id="GO:0003824">
    <property type="term" value="F:catalytic activity"/>
    <property type="evidence" value="ECO:0007669"/>
    <property type="project" value="InterPro"/>
</dbReference>
<sequence>MERAQARTAAHGDGRGDRPRRGSDRRPPRRIPRRGPDRARRDGASRQAVRGRMEVRMSFATWKKEAAFTTTLLRRRPFSCLIQVTNRCNMECSFCDFWPNPAPPKQELSLAEYRRVADELAELGTFVISVEGGEPLARPDIVEIVRILSEKHITALFTNGWFVTEDKAKALWDAGLVHGNVSIDYPEASRHDGKRRLAGTTDRAWKAVDLLRDTAPRGGKQVHVMTVLMEDNWRDLESLLRQSEARGVGHQLTLLSIAGYRRGKEGPDKMPPVGVSEHVLALWERYPHLRYFREYFARIDAFLAQGAMPTCSAGKTGFNIDHVGNVSPCIERIHESVGNVREASLGDLYRRLQDKQAEITRCQQCWTACRGINQALGQGGSARSLFDLGTRMRTS</sequence>
<dbReference type="Proteomes" id="UP000309215">
    <property type="component" value="Unassembled WGS sequence"/>
</dbReference>
<dbReference type="SFLD" id="SFLDG01067">
    <property type="entry name" value="SPASM/twitch_domain_containing"/>
    <property type="match status" value="1"/>
</dbReference>
<reference evidence="8 9" key="1">
    <citation type="submission" date="2019-04" db="EMBL/GenBank/DDBJ databases">
        <authorList>
            <person name="Li Y."/>
            <person name="Wang J."/>
        </authorList>
    </citation>
    <scope>NUCLEOTIDE SEQUENCE [LARGE SCALE GENOMIC DNA]</scope>
    <source>
        <strain evidence="8 9">DSM 14668</strain>
    </source>
</reference>
<evidence type="ECO:0000256" key="6">
    <source>
        <dbReference type="SAM" id="MobiDB-lite"/>
    </source>
</evidence>
<evidence type="ECO:0000256" key="3">
    <source>
        <dbReference type="ARBA" id="ARBA00022723"/>
    </source>
</evidence>
<evidence type="ECO:0000259" key="7">
    <source>
        <dbReference type="PROSITE" id="PS51918"/>
    </source>
</evidence>
<dbReference type="SUPFAM" id="SSF102114">
    <property type="entry name" value="Radical SAM enzymes"/>
    <property type="match status" value="1"/>
</dbReference>
<feature type="domain" description="Radical SAM core" evidence="7">
    <location>
        <begin position="74"/>
        <end position="300"/>
    </location>
</feature>
<feature type="region of interest" description="Disordered" evidence="6">
    <location>
        <begin position="1"/>
        <end position="50"/>
    </location>
</feature>
<dbReference type="PANTHER" id="PTHR11228">
    <property type="entry name" value="RADICAL SAM DOMAIN PROTEIN"/>
    <property type="match status" value="1"/>
</dbReference>
<dbReference type="SMART" id="SM00729">
    <property type="entry name" value="Elp3"/>
    <property type="match status" value="1"/>
</dbReference>
<feature type="compositionally biased region" description="Basic and acidic residues" evidence="6">
    <location>
        <begin position="1"/>
        <end position="26"/>
    </location>
</feature>
<evidence type="ECO:0000313" key="9">
    <source>
        <dbReference type="Proteomes" id="UP000309215"/>
    </source>
</evidence>
<dbReference type="AlphaFoldDB" id="A0A4U1JG68"/>
<keyword evidence="4" id="KW-0408">Iron</keyword>
<dbReference type="EMBL" id="SSMQ01000006">
    <property type="protein sequence ID" value="TKD10317.1"/>
    <property type="molecule type" value="Genomic_DNA"/>
</dbReference>
<proteinExistence type="predicted"/>
<dbReference type="InterPro" id="IPR013785">
    <property type="entry name" value="Aldolase_TIM"/>
</dbReference>
<comment type="caution">
    <text evidence="8">The sequence shown here is derived from an EMBL/GenBank/DDBJ whole genome shotgun (WGS) entry which is preliminary data.</text>
</comment>
<evidence type="ECO:0000256" key="1">
    <source>
        <dbReference type="ARBA" id="ARBA00001966"/>
    </source>
</evidence>